<dbReference type="PROSITE" id="PS51300">
    <property type="entry name" value="NIRD"/>
    <property type="match status" value="1"/>
</dbReference>
<proteinExistence type="inferred from homology"/>
<dbReference type="CDD" id="cd02511">
    <property type="entry name" value="Beta4Glucosyltransferase"/>
    <property type="match status" value="1"/>
</dbReference>
<evidence type="ECO:0000256" key="1">
    <source>
        <dbReference type="ARBA" id="ARBA00038494"/>
    </source>
</evidence>
<protein>
    <recommendedName>
        <fullName evidence="3">Glycosyltransferase 2-like domain-containing protein</fullName>
    </recommendedName>
</protein>
<dbReference type="Pfam" id="PF00535">
    <property type="entry name" value="Glycos_transf_2"/>
    <property type="match status" value="1"/>
</dbReference>
<feature type="domain" description="Glycosyltransferase 2-like" evidence="3">
    <location>
        <begin position="34"/>
        <end position="177"/>
    </location>
</feature>
<keyword evidence="5" id="KW-1185">Reference proteome</keyword>
<evidence type="ECO:0000259" key="3">
    <source>
        <dbReference type="Pfam" id="PF00535"/>
    </source>
</evidence>
<dbReference type="InterPro" id="IPR029044">
    <property type="entry name" value="Nucleotide-diphossugar_trans"/>
</dbReference>
<evidence type="ECO:0000313" key="5">
    <source>
        <dbReference type="Proteomes" id="UP001055156"/>
    </source>
</evidence>
<dbReference type="InterPro" id="IPR001173">
    <property type="entry name" value="Glyco_trans_2-like"/>
</dbReference>
<dbReference type="Proteomes" id="UP001055156">
    <property type="component" value="Unassembled WGS sequence"/>
</dbReference>
<reference evidence="4" key="1">
    <citation type="journal article" date="2021" name="Front. Microbiol.">
        <title>Comprehensive Comparative Genomics and Phenotyping of Methylobacterium Species.</title>
        <authorList>
            <person name="Alessa O."/>
            <person name="Ogura Y."/>
            <person name="Fujitani Y."/>
            <person name="Takami H."/>
            <person name="Hayashi T."/>
            <person name="Sahin N."/>
            <person name="Tani A."/>
        </authorList>
    </citation>
    <scope>NUCLEOTIDE SEQUENCE</scope>
    <source>
        <strain evidence="4">NBRC 15689</strain>
    </source>
</reference>
<dbReference type="SUPFAM" id="SSF53448">
    <property type="entry name" value="Nucleotide-diphospho-sugar transferases"/>
    <property type="match status" value="1"/>
</dbReference>
<evidence type="ECO:0000313" key="4">
    <source>
        <dbReference type="EMBL" id="GJE28724.1"/>
    </source>
</evidence>
<dbReference type="PANTHER" id="PTHR43630">
    <property type="entry name" value="POLY-BETA-1,6-N-ACETYL-D-GLUCOSAMINE SYNTHASE"/>
    <property type="match status" value="1"/>
</dbReference>
<comment type="similarity">
    <text evidence="1">Belongs to the glycosyltransferase 2 family. WaaE/KdtX subfamily.</text>
</comment>
<name>A0ABQ4TCE2_METOR</name>
<organism evidence="4 5">
    <name type="scientific">Methylobacterium organophilum</name>
    <dbReference type="NCBI Taxonomy" id="410"/>
    <lineage>
        <taxon>Bacteria</taxon>
        <taxon>Pseudomonadati</taxon>
        <taxon>Pseudomonadota</taxon>
        <taxon>Alphaproteobacteria</taxon>
        <taxon>Hyphomicrobiales</taxon>
        <taxon>Methylobacteriaceae</taxon>
        <taxon>Methylobacterium</taxon>
    </lineage>
</organism>
<feature type="region of interest" description="Disordered" evidence="2">
    <location>
        <begin position="1"/>
        <end position="26"/>
    </location>
</feature>
<gene>
    <name evidence="4" type="ORF">LKMONMHP_3597</name>
</gene>
<accession>A0ABQ4TCE2</accession>
<dbReference type="PANTHER" id="PTHR43630:SF2">
    <property type="entry name" value="GLYCOSYLTRANSFERASE"/>
    <property type="match status" value="1"/>
</dbReference>
<dbReference type="EMBL" id="BPQV01000011">
    <property type="protein sequence ID" value="GJE28724.1"/>
    <property type="molecule type" value="Genomic_DNA"/>
</dbReference>
<reference evidence="4" key="2">
    <citation type="submission" date="2021-08" db="EMBL/GenBank/DDBJ databases">
        <authorList>
            <person name="Tani A."/>
            <person name="Ola A."/>
            <person name="Ogura Y."/>
            <person name="Katsura K."/>
            <person name="Hayashi T."/>
        </authorList>
    </citation>
    <scope>NUCLEOTIDE SEQUENCE</scope>
    <source>
        <strain evidence="4">NBRC 15689</strain>
    </source>
</reference>
<sequence>MSPRDGAAALSARAVPDRAGRPCPPSPMSPLPLSVFIIAKNEADRIGATIRAVRDLTDDLVVVDSGSTDGTQALATELGARVIHNDWPGYGPQKRFAEDACRHVWLLNVDADEVVPPDLAQAIRAVFAQGEPAHPAWRIGIAEIFPGEAKPHPWAYTLTPVRLYRKDRGRYVPSTVHDRVAMEPGASVGQLKGVIHHFSVRSLGDQLDKLNRYSDQQADDLAARGVSIPTWRVFVELPGNFLKAYFGRRHCVRGVYGFLTAMNYAISRHLRVAKHYERRLSGTPRRPG</sequence>
<comment type="caution">
    <text evidence="4">The sequence shown here is derived from an EMBL/GenBank/DDBJ whole genome shotgun (WGS) entry which is preliminary data.</text>
</comment>
<evidence type="ECO:0000256" key="2">
    <source>
        <dbReference type="SAM" id="MobiDB-lite"/>
    </source>
</evidence>
<dbReference type="Gene3D" id="3.90.550.10">
    <property type="entry name" value="Spore Coat Polysaccharide Biosynthesis Protein SpsA, Chain A"/>
    <property type="match status" value="1"/>
</dbReference>